<sequence length="252" mass="26996">MNHEVDYRIIGEEMQIAEIELDNGESVVAEAGSLLYMDMGIQMETIFGDGSDKEKGSGLMGKLMGAGKRLLTGENLFMTLFTNTVEGKQRAAFSAPYPGKIIPMDLNSFGNTLICQKDCFLCAAKGVSIGMEFTKKIGAGLFGGEGFILQRLEGDGMAFVHSGGTIIRRELTAGEAIKVDTGCLVAFTEGVQYDIQLVKGVKSALLGGEGLFFATMTGPGTVWLQSLPFNRLAASIIKTVPQPKESTTLGWK</sequence>
<dbReference type="Proteomes" id="UP000515703">
    <property type="component" value="Chromosome"/>
</dbReference>
<dbReference type="Pfam" id="PF01987">
    <property type="entry name" value="AIM24"/>
    <property type="match status" value="1"/>
</dbReference>
<dbReference type="InterPro" id="IPR002838">
    <property type="entry name" value="AIM24"/>
</dbReference>
<reference evidence="1 2" key="2">
    <citation type="submission" date="2020-08" db="EMBL/GenBank/DDBJ databases">
        <authorList>
            <person name="Ueki A."/>
            <person name="Tonouchi A."/>
        </authorList>
    </citation>
    <scope>NUCLEOTIDE SEQUENCE [LARGE SCALE GENOMIC DNA]</scope>
    <source>
        <strain evidence="1 2">CTTW</strain>
    </source>
</reference>
<dbReference type="EMBL" id="AP023368">
    <property type="protein sequence ID" value="BCJ99073.1"/>
    <property type="molecule type" value="Genomic_DNA"/>
</dbReference>
<protein>
    <submittedName>
        <fullName evidence="1">TIGR00266 family protein</fullName>
    </submittedName>
</protein>
<keyword evidence="2" id="KW-1185">Reference proteome</keyword>
<dbReference type="PANTHER" id="PTHR43657">
    <property type="entry name" value="TRYPTOPHAN RNA-BINDING ATTENUATOR PROTEIN-LIKE PROTEIN"/>
    <property type="match status" value="1"/>
</dbReference>
<dbReference type="InterPro" id="IPR016031">
    <property type="entry name" value="Trp_RNA-bd_attenuator-like_dom"/>
</dbReference>
<gene>
    <name evidence="1" type="ORF">bsdcttw_21140</name>
</gene>
<evidence type="ECO:0000313" key="1">
    <source>
        <dbReference type="EMBL" id="BCJ99073.1"/>
    </source>
</evidence>
<dbReference type="NCBIfam" id="TIGR00266">
    <property type="entry name" value="TIGR00266 family protein"/>
    <property type="match status" value="1"/>
</dbReference>
<dbReference type="Gene3D" id="3.60.160.10">
    <property type="entry name" value="Mitochondrial biogenesis AIM24"/>
    <property type="match status" value="1"/>
</dbReference>
<accession>A0A7I8DKW4</accession>
<dbReference type="InterPro" id="IPR036983">
    <property type="entry name" value="AIM24_sf"/>
</dbReference>
<name>A0A7I8DKW4_9FIRM</name>
<dbReference type="KEGG" id="acht:bsdcttw_21140"/>
<proteinExistence type="predicted"/>
<dbReference type="SUPFAM" id="SSF51219">
    <property type="entry name" value="TRAP-like"/>
    <property type="match status" value="1"/>
</dbReference>
<dbReference type="AlphaFoldDB" id="A0A7I8DKW4"/>
<organism evidence="1 2">
    <name type="scientific">Anaerocolumna chitinilytica</name>
    <dbReference type="NCBI Taxonomy" id="1727145"/>
    <lineage>
        <taxon>Bacteria</taxon>
        <taxon>Bacillati</taxon>
        <taxon>Bacillota</taxon>
        <taxon>Clostridia</taxon>
        <taxon>Lachnospirales</taxon>
        <taxon>Lachnospiraceae</taxon>
        <taxon>Anaerocolumna</taxon>
    </lineage>
</organism>
<dbReference type="PANTHER" id="PTHR43657:SF1">
    <property type="entry name" value="ALTERED INHERITANCE OF MITOCHONDRIA PROTEIN 24, MITOCHONDRIAL"/>
    <property type="match status" value="1"/>
</dbReference>
<reference evidence="1 2" key="1">
    <citation type="submission" date="2020-08" db="EMBL/GenBank/DDBJ databases">
        <title>Draft genome sequencing of an Anaerocolumna strain isolated from anoxic soil subjected to BSD treatment.</title>
        <authorList>
            <person name="Uek A."/>
            <person name="Tonouchi A."/>
        </authorList>
    </citation>
    <scope>NUCLEOTIDE SEQUENCE [LARGE SCALE GENOMIC DNA]</scope>
    <source>
        <strain evidence="1 2">CTTW</strain>
    </source>
</reference>
<evidence type="ECO:0000313" key="2">
    <source>
        <dbReference type="Proteomes" id="UP000515703"/>
    </source>
</evidence>
<dbReference type="RefSeq" id="WP_185259351.1">
    <property type="nucleotide sequence ID" value="NZ_AP023368.1"/>
</dbReference>